<gene>
    <name evidence="3" type="ORF">CO2235_210003</name>
</gene>
<evidence type="ECO:0000313" key="4">
    <source>
        <dbReference type="Proteomes" id="UP000256862"/>
    </source>
</evidence>
<dbReference type="Pfam" id="PF07859">
    <property type="entry name" value="Abhydrolase_3"/>
    <property type="match status" value="1"/>
</dbReference>
<name>A0A976BCV1_9BURK</name>
<dbReference type="PANTHER" id="PTHR48081">
    <property type="entry name" value="AB HYDROLASE SUPERFAMILY PROTEIN C4A8.06C"/>
    <property type="match status" value="1"/>
</dbReference>
<organism evidence="3 4">
    <name type="scientific">Cupriavidus oxalaticus</name>
    <dbReference type="NCBI Taxonomy" id="96344"/>
    <lineage>
        <taxon>Bacteria</taxon>
        <taxon>Pseudomonadati</taxon>
        <taxon>Pseudomonadota</taxon>
        <taxon>Betaproteobacteria</taxon>
        <taxon>Burkholderiales</taxon>
        <taxon>Burkholderiaceae</taxon>
        <taxon>Cupriavidus</taxon>
    </lineage>
</organism>
<dbReference type="Gene3D" id="3.40.50.1820">
    <property type="entry name" value="alpha/beta hydrolase"/>
    <property type="match status" value="1"/>
</dbReference>
<dbReference type="SUPFAM" id="SSF53474">
    <property type="entry name" value="alpha/beta-Hydrolases"/>
    <property type="match status" value="1"/>
</dbReference>
<dbReference type="InterPro" id="IPR013094">
    <property type="entry name" value="AB_hydrolase_3"/>
</dbReference>
<reference evidence="3 4" key="1">
    <citation type="submission" date="2018-01" db="EMBL/GenBank/DDBJ databases">
        <authorList>
            <person name="Clerissi C."/>
        </authorList>
    </citation>
    <scope>NUCLEOTIDE SEQUENCE [LARGE SCALE GENOMIC DNA]</scope>
    <source>
        <strain evidence="3">Cupriavidus oxalaticus LMG 2235</strain>
    </source>
</reference>
<evidence type="ECO:0000256" key="1">
    <source>
        <dbReference type="ARBA" id="ARBA00022801"/>
    </source>
</evidence>
<evidence type="ECO:0000259" key="2">
    <source>
        <dbReference type="Pfam" id="PF07859"/>
    </source>
</evidence>
<dbReference type="InterPro" id="IPR050300">
    <property type="entry name" value="GDXG_lipolytic_enzyme"/>
</dbReference>
<dbReference type="EMBL" id="OGUS01000122">
    <property type="protein sequence ID" value="SPC14690.1"/>
    <property type="molecule type" value="Genomic_DNA"/>
</dbReference>
<dbReference type="AlphaFoldDB" id="A0A976BCV1"/>
<protein>
    <submittedName>
        <fullName evidence="3">Aylformamidase</fullName>
    </submittedName>
</protein>
<keyword evidence="1" id="KW-0378">Hydrolase</keyword>
<sequence length="337" mass="36159">MAIAVSIAVTACITDARAKPVPTPHPPTAMTDQASLASLASLPSQDPVFYDREYNNRANVPDNPAHMARWGEWSAQVRERGGFVADLVYADAGSRHPQDETLDYFPATAPADDGAAPPLLVFVHGGYYRALDKRDHSFVASVLPALGVSVAVVNYSLVPSVTVPDIVRQVLRGVAWLYRQSGELRHDPQRLFAAGHSVGGHLVAMLMAARWPQLAPDLPADLVKGGLSVSGLYDMEPLRRAAFLQCDLRLSEDDVARLSPAYMAPATAAPLSLAVGELEAAEYHRQHALMRAAWPANVRSPAASDLVLPGCHHFNVLDGFGEADSPLVRAVLRLTGA</sequence>
<proteinExistence type="predicted"/>
<dbReference type="InterPro" id="IPR029058">
    <property type="entry name" value="AB_hydrolase_fold"/>
</dbReference>
<feature type="domain" description="Alpha/beta hydrolase fold-3" evidence="2">
    <location>
        <begin position="120"/>
        <end position="239"/>
    </location>
</feature>
<comment type="caution">
    <text evidence="3">The sequence shown here is derived from an EMBL/GenBank/DDBJ whole genome shotgun (WGS) entry which is preliminary data.</text>
</comment>
<accession>A0A976BCV1</accession>
<dbReference type="GO" id="GO:0016787">
    <property type="term" value="F:hydrolase activity"/>
    <property type="evidence" value="ECO:0007669"/>
    <property type="project" value="UniProtKB-KW"/>
</dbReference>
<evidence type="ECO:0000313" key="3">
    <source>
        <dbReference type="EMBL" id="SPC14690.1"/>
    </source>
</evidence>
<dbReference type="Proteomes" id="UP000256862">
    <property type="component" value="Chromosome CO2235"/>
</dbReference>
<dbReference type="PANTHER" id="PTHR48081:SF33">
    <property type="entry name" value="KYNURENINE FORMAMIDASE"/>
    <property type="match status" value="1"/>
</dbReference>